<dbReference type="InterPro" id="IPR039506">
    <property type="entry name" value="SPOB_a"/>
</dbReference>
<dbReference type="Gene3D" id="3.30.565.30">
    <property type="entry name" value="Sporulation initiation phosphotransferase B (SpoOB), C-terminal domain"/>
    <property type="match status" value="1"/>
</dbReference>
<dbReference type="SMART" id="SM01317">
    <property type="entry name" value="SPOB_ab"/>
    <property type="match status" value="1"/>
</dbReference>
<dbReference type="GO" id="GO:0000155">
    <property type="term" value="F:phosphorelay sensor kinase activity"/>
    <property type="evidence" value="ECO:0007669"/>
    <property type="project" value="InterPro"/>
</dbReference>
<keyword evidence="2" id="KW-0808">Transferase</keyword>
<accession>A0A084GWY6</accession>
<dbReference type="InterPro" id="IPR016120">
    <property type="entry name" value="Sig_transdc_His_kin_SpoOB"/>
</dbReference>
<reference evidence="5 6" key="1">
    <citation type="journal article" date="2005" name="Int. J. Syst. Evol. Microbiol.">
        <title>Bacillus cibi sp. nov., isolated from jeotgal, a traditional Korean fermented seafood.</title>
        <authorList>
            <person name="Yoon J.H."/>
            <person name="Lee C.H."/>
            <person name="Oh T.K."/>
        </authorList>
    </citation>
    <scope>NUCLEOTIDE SEQUENCE [LARGE SCALE GENOMIC DNA]</scope>
    <source>
        <strain evidence="5 6">DSM 16189</strain>
    </source>
</reference>
<comment type="caution">
    <text evidence="5">The sequence shown here is derived from an EMBL/GenBank/DDBJ whole genome shotgun (WGS) entry which is preliminary data.</text>
</comment>
<dbReference type="EMBL" id="JNVC02000005">
    <property type="protein sequence ID" value="KEZ51848.1"/>
    <property type="molecule type" value="Genomic_DNA"/>
</dbReference>
<evidence type="ECO:0000256" key="3">
    <source>
        <dbReference type="ARBA" id="ARBA00022777"/>
    </source>
</evidence>
<dbReference type="InterPro" id="IPR037100">
    <property type="entry name" value="Spo0B_C_sf"/>
</dbReference>
<dbReference type="Proteomes" id="UP000028549">
    <property type="component" value="Unassembled WGS sequence"/>
</dbReference>
<gene>
    <name evidence="5" type="ORF">GS18_0212120</name>
</gene>
<dbReference type="OrthoDB" id="2375606at2"/>
<evidence type="ECO:0000259" key="4">
    <source>
        <dbReference type="SMART" id="SM01317"/>
    </source>
</evidence>
<evidence type="ECO:0000256" key="1">
    <source>
        <dbReference type="ARBA" id="ARBA00022553"/>
    </source>
</evidence>
<dbReference type="RefSeq" id="WP_029566777.1">
    <property type="nucleotide sequence ID" value="NZ_JNVC02000005.1"/>
</dbReference>
<evidence type="ECO:0000256" key="2">
    <source>
        <dbReference type="ARBA" id="ARBA00022679"/>
    </source>
</evidence>
<dbReference type="Pfam" id="PF14682">
    <property type="entry name" value="SPOB_ab"/>
    <property type="match status" value="1"/>
</dbReference>
<evidence type="ECO:0000313" key="5">
    <source>
        <dbReference type="EMBL" id="KEZ51848.1"/>
    </source>
</evidence>
<keyword evidence="1" id="KW-0597">Phosphoprotein</keyword>
<name>A0A084GWY6_METID</name>
<keyword evidence="3" id="KW-0418">Kinase</keyword>
<protein>
    <recommendedName>
        <fullName evidence="4">Sporulation initiation phosphotransferase B C-terminal domain-containing protein</fullName>
    </recommendedName>
</protein>
<dbReference type="AlphaFoldDB" id="A0A084GWY6"/>
<dbReference type="Pfam" id="PF14689">
    <property type="entry name" value="SPOB_a"/>
    <property type="match status" value="1"/>
</dbReference>
<keyword evidence="6" id="KW-1185">Reference proteome</keyword>
<dbReference type="STRING" id="246786.GS18_0212120"/>
<feature type="domain" description="Sporulation initiation phosphotransferase B C-terminal" evidence="4">
    <location>
        <begin position="62"/>
        <end position="177"/>
    </location>
</feature>
<proteinExistence type="predicted"/>
<evidence type="ECO:0000313" key="6">
    <source>
        <dbReference type="Proteomes" id="UP000028549"/>
    </source>
</evidence>
<dbReference type="SUPFAM" id="SSF55890">
    <property type="entry name" value="Sporulation response regulatory protein Spo0B"/>
    <property type="match status" value="1"/>
</dbReference>
<sequence>MKKTNEEWNIVEVLSHSRHDWMNKLQLLKGNITLKKYDRVQQIIEEIVIESQNESKLCNLKMLSFASMLMTFNWHRHQYALEYEVLGTAVDLSELDQTAADWCGQFFQVLDDAADRCAENHMSITIETEANQRQARFFFDFNGIITDKALLLNWLKANEQSGVEVKHYELTPNELTVAVELA</sequence>
<dbReference type="Gene3D" id="1.10.287.130">
    <property type="match status" value="1"/>
</dbReference>
<organism evidence="5 6">
    <name type="scientific">Metabacillus indicus</name>
    <name type="common">Bacillus indicus</name>
    <dbReference type="NCBI Taxonomy" id="246786"/>
    <lineage>
        <taxon>Bacteria</taxon>
        <taxon>Bacillati</taxon>
        <taxon>Bacillota</taxon>
        <taxon>Bacilli</taxon>
        <taxon>Bacillales</taxon>
        <taxon>Bacillaceae</taxon>
        <taxon>Metabacillus</taxon>
    </lineage>
</organism>
<dbReference type="InterPro" id="IPR016122">
    <property type="entry name" value="SpoOB_C"/>
</dbReference>